<feature type="domain" description="Alpha/beta hydrolase fold-3" evidence="3">
    <location>
        <begin position="181"/>
        <end position="295"/>
    </location>
</feature>
<keyword evidence="2" id="KW-0732">Signal</keyword>
<accession>A0A3M7QHB4</accession>
<keyword evidence="1" id="KW-0378">Hydrolase</keyword>
<feature type="chain" id="PRO_5018258399" evidence="2">
    <location>
        <begin position="23"/>
        <end position="484"/>
    </location>
</feature>
<sequence length="484" mass="56111">MLQNSKIGILIAIVSILCLSLTQKYINEDFEDHLKYYVGYFSIHTFGTLAKFLNQLKIVPEYSFMREFFNVFSIFPKNDIQQFVEPALTKNQNLKKMEHALAHALKLLKQCSLKLFNEIKSGQKDPSVFLYLGLERIKPNKKNLKKMDKKGQKEVQNQVFNGIKVRVYRPSEAKDSRLPLMIYSHGGAFFMGNPNFYDRFLSKIANETRIAIISINYRLAPEFPFPISINDCWRVVEHVLENWQQLDVDLSKLILGGDSAGGNIAMVLSKRLAKEIKVKPIFQILIYPWTQLAFPNLPSLHMYKTGLLEAIHHSYLKLWYLGFNQIDENIKELMDSNNHTLLLNETERQKMISYLDVNLIAEKYKKGKFYYKTFDLKNFSLINTGKLDENSVLVKNKDFAEKIKKLFAEEVSPALTSLEELKFQPKTYEIICEIDSLKDEGLILSERLRQAGVEVRLAFYDQCFHGMFKSMITYLISTPVLING</sequence>
<dbReference type="Gene3D" id="3.40.50.1820">
    <property type="entry name" value="alpha/beta hydrolase"/>
    <property type="match status" value="1"/>
</dbReference>
<dbReference type="PANTHER" id="PTHR48081:SF8">
    <property type="entry name" value="ALPHA_BETA HYDROLASE FOLD-3 DOMAIN-CONTAINING PROTEIN-RELATED"/>
    <property type="match status" value="1"/>
</dbReference>
<feature type="domain" description="Alpha/beta hydrolase fold-3" evidence="3">
    <location>
        <begin position="410"/>
        <end position="468"/>
    </location>
</feature>
<protein>
    <submittedName>
        <fullName evidence="4">Arylacetamide deacetylase-like</fullName>
    </submittedName>
</protein>
<dbReference type="OrthoDB" id="408631at2759"/>
<evidence type="ECO:0000256" key="2">
    <source>
        <dbReference type="SAM" id="SignalP"/>
    </source>
</evidence>
<dbReference type="PANTHER" id="PTHR48081">
    <property type="entry name" value="AB HYDROLASE SUPERFAMILY PROTEIN C4A8.06C"/>
    <property type="match status" value="1"/>
</dbReference>
<evidence type="ECO:0000259" key="3">
    <source>
        <dbReference type="Pfam" id="PF07859"/>
    </source>
</evidence>
<dbReference type="Proteomes" id="UP000276133">
    <property type="component" value="Unassembled WGS sequence"/>
</dbReference>
<dbReference type="Pfam" id="PF07859">
    <property type="entry name" value="Abhydrolase_3"/>
    <property type="match status" value="2"/>
</dbReference>
<evidence type="ECO:0000313" key="5">
    <source>
        <dbReference type="Proteomes" id="UP000276133"/>
    </source>
</evidence>
<comment type="caution">
    <text evidence="4">The sequence shown here is derived from an EMBL/GenBank/DDBJ whole genome shotgun (WGS) entry which is preliminary data.</text>
</comment>
<organism evidence="4 5">
    <name type="scientific">Brachionus plicatilis</name>
    <name type="common">Marine rotifer</name>
    <name type="synonym">Brachionus muelleri</name>
    <dbReference type="NCBI Taxonomy" id="10195"/>
    <lineage>
        <taxon>Eukaryota</taxon>
        <taxon>Metazoa</taxon>
        <taxon>Spiralia</taxon>
        <taxon>Gnathifera</taxon>
        <taxon>Rotifera</taxon>
        <taxon>Eurotatoria</taxon>
        <taxon>Monogononta</taxon>
        <taxon>Pseudotrocha</taxon>
        <taxon>Ploima</taxon>
        <taxon>Brachionidae</taxon>
        <taxon>Brachionus</taxon>
    </lineage>
</organism>
<dbReference type="AlphaFoldDB" id="A0A3M7QHB4"/>
<dbReference type="GO" id="GO:0016787">
    <property type="term" value="F:hydrolase activity"/>
    <property type="evidence" value="ECO:0007669"/>
    <property type="project" value="UniProtKB-KW"/>
</dbReference>
<keyword evidence="5" id="KW-1185">Reference proteome</keyword>
<dbReference type="InterPro" id="IPR050300">
    <property type="entry name" value="GDXG_lipolytic_enzyme"/>
</dbReference>
<dbReference type="EMBL" id="REGN01006163">
    <property type="protein sequence ID" value="RNA10534.1"/>
    <property type="molecule type" value="Genomic_DNA"/>
</dbReference>
<dbReference type="InterPro" id="IPR013094">
    <property type="entry name" value="AB_hydrolase_3"/>
</dbReference>
<evidence type="ECO:0000313" key="4">
    <source>
        <dbReference type="EMBL" id="RNA10534.1"/>
    </source>
</evidence>
<proteinExistence type="predicted"/>
<gene>
    <name evidence="4" type="ORF">BpHYR1_045632</name>
</gene>
<dbReference type="STRING" id="10195.A0A3M7QHB4"/>
<name>A0A3M7QHB4_BRAPC</name>
<feature type="signal peptide" evidence="2">
    <location>
        <begin position="1"/>
        <end position="22"/>
    </location>
</feature>
<evidence type="ECO:0000256" key="1">
    <source>
        <dbReference type="ARBA" id="ARBA00022801"/>
    </source>
</evidence>
<dbReference type="InterPro" id="IPR029058">
    <property type="entry name" value="AB_hydrolase_fold"/>
</dbReference>
<dbReference type="SUPFAM" id="SSF53474">
    <property type="entry name" value="alpha/beta-Hydrolases"/>
    <property type="match status" value="1"/>
</dbReference>
<reference evidence="4 5" key="1">
    <citation type="journal article" date="2018" name="Sci. Rep.">
        <title>Genomic signatures of local adaptation to the degree of environmental predictability in rotifers.</title>
        <authorList>
            <person name="Franch-Gras L."/>
            <person name="Hahn C."/>
            <person name="Garcia-Roger E.M."/>
            <person name="Carmona M.J."/>
            <person name="Serra M."/>
            <person name="Gomez A."/>
        </authorList>
    </citation>
    <scope>NUCLEOTIDE SEQUENCE [LARGE SCALE GENOMIC DNA]</scope>
    <source>
        <strain evidence="4">HYR1</strain>
    </source>
</reference>